<evidence type="ECO:0000256" key="4">
    <source>
        <dbReference type="ARBA" id="ARBA00023002"/>
    </source>
</evidence>
<evidence type="ECO:0000259" key="6">
    <source>
        <dbReference type="Pfam" id="PF21696"/>
    </source>
</evidence>
<keyword evidence="4" id="KW-0560">Oxidoreductase</keyword>
<evidence type="ECO:0000256" key="1">
    <source>
        <dbReference type="ARBA" id="ARBA00004240"/>
    </source>
</evidence>
<evidence type="ECO:0000256" key="3">
    <source>
        <dbReference type="ARBA" id="ARBA00022824"/>
    </source>
</evidence>
<dbReference type="PANTHER" id="PTHR10556">
    <property type="entry name" value="3-OXO-5-ALPHA-STEROID 4-DEHYDROGENASE"/>
    <property type="match status" value="1"/>
</dbReference>
<dbReference type="PANTHER" id="PTHR10556:SF28">
    <property type="entry name" value="VERY-LONG-CHAIN ENOYL-COA REDUCTASE"/>
    <property type="match status" value="1"/>
</dbReference>
<dbReference type="AlphaFoldDB" id="A0A0X3NPM4"/>
<dbReference type="InterPro" id="IPR049127">
    <property type="entry name" value="TECR-like_N"/>
</dbReference>
<gene>
    <name evidence="7" type="primary">TECR</name>
    <name evidence="7" type="ORF">TR112392</name>
</gene>
<dbReference type="GO" id="GO:0005783">
    <property type="term" value="C:endoplasmic reticulum"/>
    <property type="evidence" value="ECO:0007669"/>
    <property type="project" value="UniProtKB-SubCell"/>
</dbReference>
<dbReference type="Pfam" id="PF21696">
    <property type="entry name" value="TECR_N"/>
    <property type="match status" value="1"/>
</dbReference>
<keyword evidence="2" id="KW-0444">Lipid biosynthesis</keyword>
<feature type="domain" description="TECR-like N-terminal" evidence="6">
    <location>
        <begin position="6"/>
        <end position="84"/>
    </location>
</feature>
<dbReference type="Gene3D" id="3.10.20.90">
    <property type="entry name" value="Phosphatidylinositol 3-kinase Catalytic Subunit, Chain A, domain 1"/>
    <property type="match status" value="1"/>
</dbReference>
<dbReference type="EMBL" id="GEEE01022075">
    <property type="protein sequence ID" value="JAP41150.1"/>
    <property type="molecule type" value="Transcribed_RNA"/>
</dbReference>
<evidence type="ECO:0000313" key="7">
    <source>
        <dbReference type="EMBL" id="JAP41150.1"/>
    </source>
</evidence>
<evidence type="ECO:0000256" key="2">
    <source>
        <dbReference type="ARBA" id="ARBA00022516"/>
    </source>
</evidence>
<dbReference type="GO" id="GO:0016491">
    <property type="term" value="F:oxidoreductase activity"/>
    <property type="evidence" value="ECO:0007669"/>
    <property type="project" value="UniProtKB-KW"/>
</dbReference>
<keyword evidence="5" id="KW-0443">Lipid metabolism</keyword>
<keyword evidence="3" id="KW-0256">Endoplasmic reticulum</keyword>
<sequence>MTDTLTVSVLDFKSEKPLATLKTIPLSSTIRDVKRRLYEADRRYEISRCSLRLTKRDKALADTFGLADIPEAEKLSKVQLYFKDLGPQVGWATVFYVEYALPPVVYALFWLLRQDWMVPYTSLCPWIAAYFPPITDHVGLRALAAACYVGHFVKRELETAFVHRFSHATMPL</sequence>
<feature type="non-terminal residue" evidence="7">
    <location>
        <position position="172"/>
    </location>
</feature>
<reference evidence="7" key="1">
    <citation type="submission" date="2016-01" db="EMBL/GenBank/DDBJ databases">
        <title>Reference transcriptome for the parasite Schistocephalus solidus: insights into the molecular evolution of parasitism.</title>
        <authorList>
            <person name="Hebert F.O."/>
            <person name="Grambauer S."/>
            <person name="Barber I."/>
            <person name="Landry C.R."/>
            <person name="Aubin-Horth N."/>
        </authorList>
    </citation>
    <scope>NUCLEOTIDE SEQUENCE</scope>
</reference>
<proteinExistence type="predicted"/>
<comment type="subcellular location">
    <subcellularLocation>
        <location evidence="1">Endoplasmic reticulum</location>
    </subcellularLocation>
</comment>
<accession>A0A0X3NPM4</accession>
<evidence type="ECO:0000256" key="5">
    <source>
        <dbReference type="ARBA" id="ARBA00023098"/>
    </source>
</evidence>
<protein>
    <submittedName>
        <fullName evidence="7">Very-long-chain enoyl-CoA reductase</fullName>
    </submittedName>
</protein>
<name>A0A0X3NPM4_SCHSO</name>
<dbReference type="GO" id="GO:0042761">
    <property type="term" value="P:very long-chain fatty acid biosynthetic process"/>
    <property type="evidence" value="ECO:0007669"/>
    <property type="project" value="TreeGrafter"/>
</dbReference>
<organism evidence="7">
    <name type="scientific">Schistocephalus solidus</name>
    <name type="common">Tapeworm</name>
    <dbReference type="NCBI Taxonomy" id="70667"/>
    <lineage>
        <taxon>Eukaryota</taxon>
        <taxon>Metazoa</taxon>
        <taxon>Spiralia</taxon>
        <taxon>Lophotrochozoa</taxon>
        <taxon>Platyhelminthes</taxon>
        <taxon>Cestoda</taxon>
        <taxon>Eucestoda</taxon>
        <taxon>Diphyllobothriidea</taxon>
        <taxon>Diphyllobothriidae</taxon>
        <taxon>Schistocephalus</taxon>
    </lineage>
</organism>
<dbReference type="InterPro" id="IPR039357">
    <property type="entry name" value="SRD5A/TECR"/>
</dbReference>